<comment type="caution">
    <text evidence="2">The sequence shown here is derived from an EMBL/GenBank/DDBJ whole genome shotgun (WGS) entry which is preliminary data.</text>
</comment>
<evidence type="ECO:0000256" key="1">
    <source>
        <dbReference type="SAM" id="Phobius"/>
    </source>
</evidence>
<reference evidence="2" key="1">
    <citation type="submission" date="2020-08" db="EMBL/GenBank/DDBJ databases">
        <title>Genome public.</title>
        <authorList>
            <person name="Liu C."/>
            <person name="Sun Q."/>
        </authorList>
    </citation>
    <scope>NUCLEOTIDE SEQUENCE</scope>
    <source>
        <strain evidence="2">NSJ-28</strain>
    </source>
</reference>
<evidence type="ECO:0000313" key="3">
    <source>
        <dbReference type="Proteomes" id="UP000606499"/>
    </source>
</evidence>
<keyword evidence="3" id="KW-1185">Reference proteome</keyword>
<proteinExistence type="predicted"/>
<keyword evidence="1" id="KW-1133">Transmembrane helix</keyword>
<dbReference type="AlphaFoldDB" id="A0A923RWP8"/>
<evidence type="ECO:0000313" key="2">
    <source>
        <dbReference type="EMBL" id="MBC5726327.1"/>
    </source>
</evidence>
<name>A0A923RWP8_9FIRM</name>
<dbReference type="Proteomes" id="UP000606499">
    <property type="component" value="Unassembled WGS sequence"/>
</dbReference>
<sequence length="137" mass="15644">MKIYNKKTFWYGIGFIVLGTLQLMISIWKGFDLKGTVMMILCLLIGGSGLLRSFSREMSREDKIAELDERNRLVEWRAKSRALGIAELVCFVCMLLSIFGMQAMEAFFGGMLVAFGLIFTTMLIIECITLLYYNKKP</sequence>
<gene>
    <name evidence="2" type="ORF">H8S45_12770</name>
</gene>
<feature type="transmembrane region" description="Helical" evidence="1">
    <location>
        <begin position="37"/>
        <end position="54"/>
    </location>
</feature>
<dbReference type="EMBL" id="JACOPL010000014">
    <property type="protein sequence ID" value="MBC5726327.1"/>
    <property type="molecule type" value="Genomic_DNA"/>
</dbReference>
<accession>A0A923RWP8</accession>
<dbReference type="RefSeq" id="WP_186950162.1">
    <property type="nucleotide sequence ID" value="NZ_JACOPL010000014.1"/>
</dbReference>
<feature type="transmembrane region" description="Helical" evidence="1">
    <location>
        <begin position="9"/>
        <end position="31"/>
    </location>
</feature>
<protein>
    <submittedName>
        <fullName evidence="2">DUF2178 domain-containing protein</fullName>
    </submittedName>
</protein>
<organism evidence="2 3">
    <name type="scientific">Agathobaculum faecis</name>
    <dbReference type="NCBI Taxonomy" id="2763013"/>
    <lineage>
        <taxon>Bacteria</taxon>
        <taxon>Bacillati</taxon>
        <taxon>Bacillota</taxon>
        <taxon>Clostridia</taxon>
        <taxon>Eubacteriales</taxon>
        <taxon>Butyricicoccaceae</taxon>
        <taxon>Agathobaculum</taxon>
    </lineage>
</organism>
<keyword evidence="1" id="KW-0472">Membrane</keyword>
<dbReference type="Pfam" id="PF09946">
    <property type="entry name" value="DUF2178"/>
    <property type="match status" value="1"/>
</dbReference>
<feature type="transmembrane region" description="Helical" evidence="1">
    <location>
        <begin position="82"/>
        <end position="101"/>
    </location>
</feature>
<dbReference type="InterPro" id="IPR019235">
    <property type="entry name" value="DUF2178_TM"/>
</dbReference>
<keyword evidence="1" id="KW-0812">Transmembrane</keyword>
<feature type="transmembrane region" description="Helical" evidence="1">
    <location>
        <begin position="107"/>
        <end position="133"/>
    </location>
</feature>